<sequence>MTEDADDAAAIAALGELGLSTYAARTFVGLQKLGVATASEVADVTDVPRSQVYGATEELESVGLVDTQRGSPRRYRPVDIEAARDLLYQRLRSRADDALDHLEAVRGQRAHREDAREAIWTTEGRTNITARMTELVAQADHRVLFATGHPRFVGEAVIAALAEASADGRSVTVASGEPAVRDAAADAGLDARRVVDESTPEIDIGRLLVVDDDTIALSVLPTPELPHVEVESAFWSEGTAFATVLVGLVDDRVA</sequence>
<dbReference type="eggNOG" id="arCOG02037">
    <property type="taxonomic scope" value="Archaea"/>
</dbReference>
<dbReference type="PANTHER" id="PTHR34293:SF1">
    <property type="entry name" value="HTH-TYPE TRANSCRIPTIONAL REGULATOR TRMBL2"/>
    <property type="match status" value="1"/>
</dbReference>
<keyword evidence="3" id="KW-1185">Reference proteome</keyword>
<evidence type="ECO:0000313" key="3">
    <source>
        <dbReference type="Proteomes" id="UP000011626"/>
    </source>
</evidence>
<organism evidence="2 3">
    <name type="scientific">Halosimplex carlsbadense 2-9-1</name>
    <dbReference type="NCBI Taxonomy" id="797114"/>
    <lineage>
        <taxon>Archaea</taxon>
        <taxon>Methanobacteriati</taxon>
        <taxon>Methanobacteriota</taxon>
        <taxon>Stenosarchaea group</taxon>
        <taxon>Halobacteria</taxon>
        <taxon>Halobacteriales</taxon>
        <taxon>Haloarculaceae</taxon>
        <taxon>Halosimplex</taxon>
    </lineage>
</organism>
<dbReference type="OrthoDB" id="30795at2157"/>
<dbReference type="PATRIC" id="fig|797114.5.peg.3309"/>
<dbReference type="AlphaFoldDB" id="M0CJ79"/>
<dbReference type="InterPro" id="IPR002831">
    <property type="entry name" value="Tscrpt_reg_TrmB_N"/>
</dbReference>
<dbReference type="Proteomes" id="UP000011626">
    <property type="component" value="Unassembled WGS sequence"/>
</dbReference>
<dbReference type="InterPro" id="IPR036388">
    <property type="entry name" value="WH-like_DNA-bd_sf"/>
</dbReference>
<dbReference type="SUPFAM" id="SSF46785">
    <property type="entry name" value="Winged helix' DNA-binding domain"/>
    <property type="match status" value="1"/>
</dbReference>
<dbReference type="Gene3D" id="1.10.10.10">
    <property type="entry name" value="Winged helix-like DNA-binding domain superfamily/Winged helix DNA-binding domain"/>
    <property type="match status" value="1"/>
</dbReference>
<dbReference type="EMBL" id="AOIU01000035">
    <property type="protein sequence ID" value="ELZ22678.1"/>
    <property type="molecule type" value="Genomic_DNA"/>
</dbReference>
<dbReference type="RefSeq" id="WP_006884925.1">
    <property type="nucleotide sequence ID" value="NZ_AOIU01000035.1"/>
</dbReference>
<protein>
    <submittedName>
        <fullName evidence="2">Transcriptional regulator TrmB</fullName>
    </submittedName>
</protein>
<dbReference type="Pfam" id="PF01978">
    <property type="entry name" value="TrmB"/>
    <property type="match status" value="1"/>
</dbReference>
<dbReference type="InterPro" id="IPR036390">
    <property type="entry name" value="WH_DNA-bd_sf"/>
</dbReference>
<reference evidence="2 3" key="1">
    <citation type="journal article" date="2014" name="PLoS Genet.">
        <title>Phylogenetically driven sequencing of extremely halophilic archaea reveals strategies for static and dynamic osmo-response.</title>
        <authorList>
            <person name="Becker E.A."/>
            <person name="Seitzer P.M."/>
            <person name="Tritt A."/>
            <person name="Larsen D."/>
            <person name="Krusor M."/>
            <person name="Yao A.I."/>
            <person name="Wu D."/>
            <person name="Madern D."/>
            <person name="Eisen J.A."/>
            <person name="Darling A.E."/>
            <person name="Facciotti M.T."/>
        </authorList>
    </citation>
    <scope>NUCLEOTIDE SEQUENCE [LARGE SCALE GENOMIC DNA]</scope>
    <source>
        <strain evidence="2 3">2-9-1</strain>
    </source>
</reference>
<feature type="domain" description="Transcription regulator TrmB N-terminal" evidence="1">
    <location>
        <begin position="16"/>
        <end position="81"/>
    </location>
</feature>
<comment type="caution">
    <text evidence="2">The sequence shown here is derived from an EMBL/GenBank/DDBJ whole genome shotgun (WGS) entry which is preliminary data.</text>
</comment>
<evidence type="ECO:0000313" key="2">
    <source>
        <dbReference type="EMBL" id="ELZ22678.1"/>
    </source>
</evidence>
<dbReference type="PANTHER" id="PTHR34293">
    <property type="entry name" value="HTH-TYPE TRANSCRIPTIONAL REGULATOR TRMBL2"/>
    <property type="match status" value="1"/>
</dbReference>
<gene>
    <name evidence="2" type="ORF">C475_16291</name>
</gene>
<name>M0CJ79_9EURY</name>
<accession>M0CJ79</accession>
<dbReference type="STRING" id="797114.C475_16291"/>
<proteinExistence type="predicted"/>
<evidence type="ECO:0000259" key="1">
    <source>
        <dbReference type="Pfam" id="PF01978"/>
    </source>
</evidence>
<dbReference type="InterPro" id="IPR051797">
    <property type="entry name" value="TrmB-like"/>
</dbReference>